<feature type="region of interest" description="Disordered" evidence="1">
    <location>
        <begin position="1"/>
        <end position="20"/>
    </location>
</feature>
<proteinExistence type="predicted"/>
<dbReference type="EnsemblPlants" id="AET7Gv20581700.5">
    <property type="protein sequence ID" value="AET7Gv20581700.5"/>
    <property type="gene ID" value="AET7Gv20581700"/>
</dbReference>
<name>A0A453RH55_AEGTS</name>
<accession>A0A453RH55</accession>
<organism evidence="2 3">
    <name type="scientific">Aegilops tauschii subsp. strangulata</name>
    <name type="common">Goatgrass</name>
    <dbReference type="NCBI Taxonomy" id="200361"/>
    <lineage>
        <taxon>Eukaryota</taxon>
        <taxon>Viridiplantae</taxon>
        <taxon>Streptophyta</taxon>
        <taxon>Embryophyta</taxon>
        <taxon>Tracheophyta</taxon>
        <taxon>Spermatophyta</taxon>
        <taxon>Magnoliopsida</taxon>
        <taxon>Liliopsida</taxon>
        <taxon>Poales</taxon>
        <taxon>Poaceae</taxon>
        <taxon>BOP clade</taxon>
        <taxon>Pooideae</taxon>
        <taxon>Triticodae</taxon>
        <taxon>Triticeae</taxon>
        <taxon>Triticinae</taxon>
        <taxon>Aegilops</taxon>
    </lineage>
</organism>
<dbReference type="Gramene" id="AET7Gv20581700.5">
    <property type="protein sequence ID" value="AET7Gv20581700.5"/>
    <property type="gene ID" value="AET7Gv20581700"/>
</dbReference>
<sequence length="42" mass="4712">MTRACMDSGSILRSMGSSIPRQTRSVIMKPCRVSQSDWHDEA</sequence>
<protein>
    <submittedName>
        <fullName evidence="2">Uncharacterized protein</fullName>
    </submittedName>
</protein>
<keyword evidence="3" id="KW-1185">Reference proteome</keyword>
<reference evidence="2" key="5">
    <citation type="journal article" date="2021" name="G3 (Bethesda)">
        <title>Aegilops tauschii genome assembly Aet v5.0 features greater sequence contiguity and improved annotation.</title>
        <authorList>
            <person name="Wang L."/>
            <person name="Zhu T."/>
            <person name="Rodriguez J.C."/>
            <person name="Deal K.R."/>
            <person name="Dubcovsky J."/>
            <person name="McGuire P.E."/>
            <person name="Lux T."/>
            <person name="Spannagl M."/>
            <person name="Mayer K.F.X."/>
            <person name="Baldrich P."/>
            <person name="Meyers B.C."/>
            <person name="Huo N."/>
            <person name="Gu Y.Q."/>
            <person name="Zhou H."/>
            <person name="Devos K.M."/>
            <person name="Bennetzen J.L."/>
            <person name="Unver T."/>
            <person name="Budak H."/>
            <person name="Gulick P.J."/>
            <person name="Galiba G."/>
            <person name="Kalapos B."/>
            <person name="Nelson D.R."/>
            <person name="Li P."/>
            <person name="You F.M."/>
            <person name="Luo M.C."/>
            <person name="Dvorak J."/>
        </authorList>
    </citation>
    <scope>NUCLEOTIDE SEQUENCE [LARGE SCALE GENOMIC DNA]</scope>
    <source>
        <strain evidence="2">cv. AL8/78</strain>
    </source>
</reference>
<dbReference type="EnsemblPlants" id="AET7Gv20581700.4">
    <property type="protein sequence ID" value="AET7Gv20581700.4"/>
    <property type="gene ID" value="AET7Gv20581700"/>
</dbReference>
<reference evidence="2" key="3">
    <citation type="journal article" date="2017" name="Nature">
        <title>Genome sequence of the progenitor of the wheat D genome Aegilops tauschii.</title>
        <authorList>
            <person name="Luo M.C."/>
            <person name="Gu Y.Q."/>
            <person name="Puiu D."/>
            <person name="Wang H."/>
            <person name="Twardziok S.O."/>
            <person name="Deal K.R."/>
            <person name="Huo N."/>
            <person name="Zhu T."/>
            <person name="Wang L."/>
            <person name="Wang Y."/>
            <person name="McGuire P.E."/>
            <person name="Liu S."/>
            <person name="Long H."/>
            <person name="Ramasamy R.K."/>
            <person name="Rodriguez J.C."/>
            <person name="Van S.L."/>
            <person name="Yuan L."/>
            <person name="Wang Z."/>
            <person name="Xia Z."/>
            <person name="Xiao L."/>
            <person name="Anderson O.D."/>
            <person name="Ouyang S."/>
            <person name="Liang Y."/>
            <person name="Zimin A.V."/>
            <person name="Pertea G."/>
            <person name="Qi P."/>
            <person name="Bennetzen J.L."/>
            <person name="Dai X."/>
            <person name="Dawson M.W."/>
            <person name="Muller H.G."/>
            <person name="Kugler K."/>
            <person name="Rivarola-Duarte L."/>
            <person name="Spannagl M."/>
            <person name="Mayer K.F.X."/>
            <person name="Lu F.H."/>
            <person name="Bevan M.W."/>
            <person name="Leroy P."/>
            <person name="Li P."/>
            <person name="You F.M."/>
            <person name="Sun Q."/>
            <person name="Liu Z."/>
            <person name="Lyons E."/>
            <person name="Wicker T."/>
            <person name="Salzberg S.L."/>
            <person name="Devos K.M."/>
            <person name="Dvorak J."/>
        </authorList>
    </citation>
    <scope>NUCLEOTIDE SEQUENCE [LARGE SCALE GENOMIC DNA]</scope>
    <source>
        <strain evidence="2">cv. AL8/78</strain>
    </source>
</reference>
<dbReference type="Gramene" id="AET7Gv20581700.3">
    <property type="protein sequence ID" value="AET7Gv20581700.3"/>
    <property type="gene ID" value="AET7Gv20581700"/>
</dbReference>
<reference evidence="3" key="2">
    <citation type="journal article" date="2017" name="Nat. Plants">
        <title>The Aegilops tauschii genome reveals multiple impacts of transposons.</title>
        <authorList>
            <person name="Zhao G."/>
            <person name="Zou C."/>
            <person name="Li K."/>
            <person name="Wang K."/>
            <person name="Li T."/>
            <person name="Gao L."/>
            <person name="Zhang X."/>
            <person name="Wang H."/>
            <person name="Yang Z."/>
            <person name="Liu X."/>
            <person name="Jiang W."/>
            <person name="Mao L."/>
            <person name="Kong X."/>
            <person name="Jiao Y."/>
            <person name="Jia J."/>
        </authorList>
    </citation>
    <scope>NUCLEOTIDE SEQUENCE [LARGE SCALE GENOMIC DNA]</scope>
    <source>
        <strain evidence="3">cv. AL8/78</strain>
    </source>
</reference>
<dbReference type="Gramene" id="AET7Gv20581700.4">
    <property type="protein sequence ID" value="AET7Gv20581700.4"/>
    <property type="gene ID" value="AET7Gv20581700"/>
</dbReference>
<dbReference type="EnsemblPlants" id="AET7Gv20581700.3">
    <property type="protein sequence ID" value="AET7Gv20581700.3"/>
    <property type="gene ID" value="AET7Gv20581700"/>
</dbReference>
<evidence type="ECO:0000313" key="3">
    <source>
        <dbReference type="Proteomes" id="UP000015105"/>
    </source>
</evidence>
<dbReference type="AlphaFoldDB" id="A0A453RH55"/>
<evidence type="ECO:0000313" key="2">
    <source>
        <dbReference type="EnsemblPlants" id="AET7Gv20581700.4"/>
    </source>
</evidence>
<reference evidence="2" key="4">
    <citation type="submission" date="2019-03" db="UniProtKB">
        <authorList>
            <consortium name="EnsemblPlants"/>
        </authorList>
    </citation>
    <scope>IDENTIFICATION</scope>
</reference>
<evidence type="ECO:0000256" key="1">
    <source>
        <dbReference type="SAM" id="MobiDB-lite"/>
    </source>
</evidence>
<reference evidence="3" key="1">
    <citation type="journal article" date="2014" name="Science">
        <title>Ancient hybridizations among the ancestral genomes of bread wheat.</title>
        <authorList>
            <consortium name="International Wheat Genome Sequencing Consortium,"/>
            <person name="Marcussen T."/>
            <person name="Sandve S.R."/>
            <person name="Heier L."/>
            <person name="Spannagl M."/>
            <person name="Pfeifer M."/>
            <person name="Jakobsen K.S."/>
            <person name="Wulff B.B."/>
            <person name="Steuernagel B."/>
            <person name="Mayer K.F."/>
            <person name="Olsen O.A."/>
        </authorList>
    </citation>
    <scope>NUCLEOTIDE SEQUENCE [LARGE SCALE GENOMIC DNA]</scope>
    <source>
        <strain evidence="3">cv. AL8/78</strain>
    </source>
</reference>
<dbReference type="Proteomes" id="UP000015105">
    <property type="component" value="Chromosome 7D"/>
</dbReference>